<evidence type="ECO:0000313" key="3">
    <source>
        <dbReference type="EMBL" id="KYH24796.1"/>
    </source>
</evidence>
<protein>
    <recommendedName>
        <fullName evidence="2">DUF8118 domain-containing protein</fullName>
    </recommendedName>
</protein>
<sequence>MSTSNSPPENSIASEQPNQITGPYREPPTVSNATTYWRCEACERESIREQDLHREAFHADECEVADRC</sequence>
<proteinExistence type="predicted"/>
<comment type="caution">
    <text evidence="3">The sequence shown here is derived from an EMBL/GenBank/DDBJ whole genome shotgun (WGS) entry which is preliminary data.</text>
</comment>
<gene>
    <name evidence="3" type="ORF">HAPAU_31730</name>
</gene>
<evidence type="ECO:0000256" key="1">
    <source>
        <dbReference type="SAM" id="MobiDB-lite"/>
    </source>
</evidence>
<organism evidence="3 4">
    <name type="scientific">Halalkalicoccus paucihalophilus</name>
    <dbReference type="NCBI Taxonomy" id="1008153"/>
    <lineage>
        <taxon>Archaea</taxon>
        <taxon>Methanobacteriati</taxon>
        <taxon>Methanobacteriota</taxon>
        <taxon>Stenosarchaea group</taxon>
        <taxon>Halobacteria</taxon>
        <taxon>Halobacteriales</taxon>
        <taxon>Halococcaceae</taxon>
        <taxon>Halalkalicoccus</taxon>
    </lineage>
</organism>
<dbReference type="PATRIC" id="fig|1008153.3.peg.3314"/>
<name>A0A151AAR7_9EURY</name>
<feature type="domain" description="DUF8118" evidence="2">
    <location>
        <begin position="19"/>
        <end position="62"/>
    </location>
</feature>
<keyword evidence="4" id="KW-1185">Reference proteome</keyword>
<evidence type="ECO:0000313" key="4">
    <source>
        <dbReference type="Proteomes" id="UP000075321"/>
    </source>
</evidence>
<dbReference type="Proteomes" id="UP000075321">
    <property type="component" value="Unassembled WGS sequence"/>
</dbReference>
<accession>A0A151AAR7</accession>
<dbReference type="RefSeq" id="WP_066384495.1">
    <property type="nucleotide sequence ID" value="NZ_LTAZ01000012.1"/>
</dbReference>
<feature type="region of interest" description="Disordered" evidence="1">
    <location>
        <begin position="1"/>
        <end position="31"/>
    </location>
</feature>
<reference evidence="3 4" key="1">
    <citation type="submission" date="2016-02" db="EMBL/GenBank/DDBJ databases">
        <title>Genome sequence of Halalkalicoccus paucihalophilus DSM 24557.</title>
        <authorList>
            <person name="Poehlein A."/>
            <person name="Daniel R."/>
        </authorList>
    </citation>
    <scope>NUCLEOTIDE SEQUENCE [LARGE SCALE GENOMIC DNA]</scope>
    <source>
        <strain evidence="3 4">DSM 24557</strain>
    </source>
</reference>
<dbReference type="AlphaFoldDB" id="A0A151AAR7"/>
<feature type="compositionally biased region" description="Polar residues" evidence="1">
    <location>
        <begin position="1"/>
        <end position="21"/>
    </location>
</feature>
<dbReference type="EMBL" id="LTAZ01000012">
    <property type="protein sequence ID" value="KYH24796.1"/>
    <property type="molecule type" value="Genomic_DNA"/>
</dbReference>
<evidence type="ECO:0000259" key="2">
    <source>
        <dbReference type="Pfam" id="PF26435"/>
    </source>
</evidence>
<dbReference type="OrthoDB" id="257924at2157"/>
<dbReference type="InterPro" id="IPR058431">
    <property type="entry name" value="DUF8118"/>
</dbReference>
<dbReference type="Pfam" id="PF26435">
    <property type="entry name" value="DUF8118"/>
    <property type="match status" value="1"/>
</dbReference>